<reference evidence="1" key="1">
    <citation type="submission" date="2022-11" db="EMBL/GenBank/DDBJ databases">
        <authorList>
            <person name="Petersen C."/>
        </authorList>
    </citation>
    <scope>NUCLEOTIDE SEQUENCE</scope>
    <source>
        <strain evidence="1">IBT 22155</strain>
    </source>
</reference>
<evidence type="ECO:0000313" key="2">
    <source>
        <dbReference type="Proteomes" id="UP001149079"/>
    </source>
</evidence>
<name>A0A9W9H4U8_9EURO</name>
<dbReference type="GeneID" id="81403235"/>
<dbReference type="EMBL" id="JAPQKL010000003">
    <property type="protein sequence ID" value="KAJ5138473.1"/>
    <property type="molecule type" value="Genomic_DNA"/>
</dbReference>
<comment type="caution">
    <text evidence="1">The sequence shown here is derived from an EMBL/GenBank/DDBJ whole genome shotgun (WGS) entry which is preliminary data.</text>
</comment>
<dbReference type="AlphaFoldDB" id="A0A9W9H4U8"/>
<dbReference type="RefSeq" id="XP_056523122.1">
    <property type="nucleotide sequence ID" value="XM_056664065.1"/>
</dbReference>
<protein>
    <submittedName>
        <fullName evidence="1">Uncharacterized protein</fullName>
    </submittedName>
</protein>
<evidence type="ECO:0000313" key="1">
    <source>
        <dbReference type="EMBL" id="KAJ5138473.1"/>
    </source>
</evidence>
<sequence>MATANSITNTSADAGKPTADLESITLAMEKMIMGADKVDIQDLDDYDMHLMYLDKVKDGIGSTGNQPKNPLQDPNENNIFIFPHDGHLVAVPVKLGSNIVETRVKLRDMCEFPQNTNFLFEDPEVVRQFFDPPEEDRAGLAAVYKAAAKLILVPFFRLEYLFTLKLRLAPFSARAAALPPSSRLNLNFRTNTLLPTFKLNCTTISKKGVDVDLVRIVGEVANDLFEDWRAACRALPRNHGIKEVAISLEGVERAKQDLAPNLLQFVSTIFALKAKGPFHCFLLPPAKRLKEDFQDFLERTLIFPVSRFEVKDEVTGNRPLETANAWTRRPVNANLEAQRRAGSSRVRY</sequence>
<accession>A0A9W9H4U8</accession>
<dbReference type="OrthoDB" id="4249675at2759"/>
<proteinExistence type="predicted"/>
<gene>
    <name evidence="1" type="ORF">N7515_003321</name>
</gene>
<organism evidence="1 2">
    <name type="scientific">Penicillium bovifimosum</name>
    <dbReference type="NCBI Taxonomy" id="126998"/>
    <lineage>
        <taxon>Eukaryota</taxon>
        <taxon>Fungi</taxon>
        <taxon>Dikarya</taxon>
        <taxon>Ascomycota</taxon>
        <taxon>Pezizomycotina</taxon>
        <taxon>Eurotiomycetes</taxon>
        <taxon>Eurotiomycetidae</taxon>
        <taxon>Eurotiales</taxon>
        <taxon>Aspergillaceae</taxon>
        <taxon>Penicillium</taxon>
    </lineage>
</organism>
<dbReference type="Proteomes" id="UP001149079">
    <property type="component" value="Unassembled WGS sequence"/>
</dbReference>
<keyword evidence="2" id="KW-1185">Reference proteome</keyword>
<reference evidence="1" key="2">
    <citation type="journal article" date="2023" name="IMA Fungus">
        <title>Comparative genomic study of the Penicillium genus elucidates a diverse pangenome and 15 lateral gene transfer events.</title>
        <authorList>
            <person name="Petersen C."/>
            <person name="Sorensen T."/>
            <person name="Nielsen M.R."/>
            <person name="Sondergaard T.E."/>
            <person name="Sorensen J.L."/>
            <person name="Fitzpatrick D.A."/>
            <person name="Frisvad J.C."/>
            <person name="Nielsen K.L."/>
        </authorList>
    </citation>
    <scope>NUCLEOTIDE SEQUENCE</scope>
    <source>
        <strain evidence="1">IBT 22155</strain>
    </source>
</reference>